<name>A0ABN9QFC9_9DINO</name>
<evidence type="ECO:0000256" key="2">
    <source>
        <dbReference type="SAM" id="Phobius"/>
    </source>
</evidence>
<reference evidence="3" key="1">
    <citation type="submission" date="2023-10" db="EMBL/GenBank/DDBJ databases">
        <authorList>
            <person name="Chen Y."/>
            <person name="Shah S."/>
            <person name="Dougan E. K."/>
            <person name="Thang M."/>
            <person name="Chan C."/>
        </authorList>
    </citation>
    <scope>NUCLEOTIDE SEQUENCE [LARGE SCALE GENOMIC DNA]</scope>
</reference>
<dbReference type="Proteomes" id="UP001189429">
    <property type="component" value="Unassembled WGS sequence"/>
</dbReference>
<feature type="non-terminal residue" evidence="3">
    <location>
        <position position="1"/>
    </location>
</feature>
<comment type="caution">
    <text evidence="3">The sequence shown here is derived from an EMBL/GenBank/DDBJ whole genome shotgun (WGS) entry which is preliminary data.</text>
</comment>
<protein>
    <submittedName>
        <fullName evidence="3">Uncharacterized protein</fullName>
    </submittedName>
</protein>
<sequence>AAAAGAARSKHQRRLKEWEKGYWKERTTTPLYYAAVSLFTTWPLAIPVASVLSRSAVPGQVAAGTAEPAAPAGAEAAVSAAAEGAPE</sequence>
<feature type="region of interest" description="Disordered" evidence="1">
    <location>
        <begin position="66"/>
        <end position="87"/>
    </location>
</feature>
<keyword evidence="4" id="KW-1185">Reference proteome</keyword>
<evidence type="ECO:0000313" key="3">
    <source>
        <dbReference type="EMBL" id="CAK0804665.1"/>
    </source>
</evidence>
<evidence type="ECO:0000256" key="1">
    <source>
        <dbReference type="SAM" id="MobiDB-lite"/>
    </source>
</evidence>
<proteinExistence type="predicted"/>
<organism evidence="3 4">
    <name type="scientific">Prorocentrum cordatum</name>
    <dbReference type="NCBI Taxonomy" id="2364126"/>
    <lineage>
        <taxon>Eukaryota</taxon>
        <taxon>Sar</taxon>
        <taxon>Alveolata</taxon>
        <taxon>Dinophyceae</taxon>
        <taxon>Prorocentrales</taxon>
        <taxon>Prorocentraceae</taxon>
        <taxon>Prorocentrum</taxon>
    </lineage>
</organism>
<gene>
    <name evidence="3" type="ORF">PCOR1329_LOCUS11389</name>
</gene>
<dbReference type="EMBL" id="CAUYUJ010003291">
    <property type="protein sequence ID" value="CAK0804665.1"/>
    <property type="molecule type" value="Genomic_DNA"/>
</dbReference>
<keyword evidence="2" id="KW-1133">Transmembrane helix</keyword>
<keyword evidence="2" id="KW-0472">Membrane</keyword>
<feature type="non-terminal residue" evidence="3">
    <location>
        <position position="87"/>
    </location>
</feature>
<accession>A0ABN9QFC9</accession>
<keyword evidence="2" id="KW-0812">Transmembrane</keyword>
<evidence type="ECO:0000313" key="4">
    <source>
        <dbReference type="Proteomes" id="UP001189429"/>
    </source>
</evidence>
<feature type="transmembrane region" description="Helical" evidence="2">
    <location>
        <begin position="31"/>
        <end position="52"/>
    </location>
</feature>